<sequence>MQENEKWEFLLCGGVVDVLNPKLRYSDTVRLMRWMELDADWYY</sequence>
<gene>
    <name evidence="1" type="ORF">M125_4842</name>
</gene>
<proteinExistence type="predicted"/>
<comment type="caution">
    <text evidence="1">The sequence shown here is derived from an EMBL/GenBank/DDBJ whole genome shotgun (WGS) entry which is preliminary data.</text>
</comment>
<dbReference type="AlphaFoldDB" id="A0A015VRS2"/>
<organism evidence="1 2">
    <name type="scientific">Bacteroides fragilis str. 3998T(B)3</name>
    <dbReference type="NCBI Taxonomy" id="1339316"/>
    <lineage>
        <taxon>Bacteria</taxon>
        <taxon>Pseudomonadati</taxon>
        <taxon>Bacteroidota</taxon>
        <taxon>Bacteroidia</taxon>
        <taxon>Bacteroidales</taxon>
        <taxon>Bacteroidaceae</taxon>
        <taxon>Bacteroides</taxon>
    </lineage>
</organism>
<dbReference type="Proteomes" id="UP000020773">
    <property type="component" value="Unassembled WGS sequence"/>
</dbReference>
<accession>A0A015VRS2</accession>
<dbReference type="EMBL" id="JGDB01000278">
    <property type="protein sequence ID" value="EXY88588.1"/>
    <property type="molecule type" value="Genomic_DNA"/>
</dbReference>
<evidence type="ECO:0000313" key="1">
    <source>
        <dbReference type="EMBL" id="EXY88588.1"/>
    </source>
</evidence>
<protein>
    <submittedName>
        <fullName evidence="1">Uncharacterized protein</fullName>
    </submittedName>
</protein>
<evidence type="ECO:0000313" key="2">
    <source>
        <dbReference type="Proteomes" id="UP000020773"/>
    </source>
</evidence>
<name>A0A015VRS2_BACFG</name>
<reference evidence="1 2" key="1">
    <citation type="submission" date="2014-02" db="EMBL/GenBank/DDBJ databases">
        <authorList>
            <person name="Sears C."/>
            <person name="Carroll K."/>
            <person name="Sack B.R."/>
            <person name="Qadri F."/>
            <person name="Myers L.L."/>
            <person name="Chung G.-T."/>
            <person name="Escheverria P."/>
            <person name="Fraser C.M."/>
            <person name="Sadzewicz L."/>
            <person name="Shefchek K.A."/>
            <person name="Tallon L."/>
            <person name="Das S.P."/>
            <person name="Daugherty S."/>
            <person name="Mongodin E.F."/>
        </authorList>
    </citation>
    <scope>NUCLEOTIDE SEQUENCE [LARGE SCALE GENOMIC DNA]</scope>
    <source>
        <strain evidence="2">3998T(B)3</strain>
    </source>
</reference>